<dbReference type="Proteomes" id="UP000559256">
    <property type="component" value="Unassembled WGS sequence"/>
</dbReference>
<dbReference type="GO" id="GO:0005615">
    <property type="term" value="C:extracellular space"/>
    <property type="evidence" value="ECO:0007669"/>
    <property type="project" value="TreeGrafter"/>
</dbReference>
<evidence type="ECO:0000256" key="1">
    <source>
        <dbReference type="ARBA" id="ARBA00008693"/>
    </source>
</evidence>
<accession>A0A8H5FEK3</accession>
<feature type="region of interest" description="Disordered" evidence="5">
    <location>
        <begin position="129"/>
        <end position="148"/>
    </location>
</feature>
<sequence length="211" mass="23052">MHPETLLILVFWIFASVPSSIQRSWPTSPNAGVADPNINLVTHQPRQLTLTISTNCSSPPPQTCTFYADCLEPAFHCGPEGYPLGFGGKFCTKFSLNAARLSPQGQEWLYTTMHCLQVALVPMLQAHDSESEGSSSSTSMTTPRSDSDACKNLEKEAFSTHAPCYLSSGFCKLSLADRVVIVEIIGLKTLLQNWEVFESGVQVVKGCLEFS</sequence>
<evidence type="ECO:0000313" key="8">
    <source>
        <dbReference type="Proteomes" id="UP000559256"/>
    </source>
</evidence>
<dbReference type="GO" id="GO:0005179">
    <property type="term" value="F:hormone activity"/>
    <property type="evidence" value="ECO:0007669"/>
    <property type="project" value="UniProtKB-KW"/>
</dbReference>
<reference evidence="7 8" key="1">
    <citation type="journal article" date="2020" name="ISME J.">
        <title>Uncovering the hidden diversity of litter-decomposition mechanisms in mushroom-forming fungi.</title>
        <authorList>
            <person name="Floudas D."/>
            <person name="Bentzer J."/>
            <person name="Ahren D."/>
            <person name="Johansson T."/>
            <person name="Persson P."/>
            <person name="Tunlid A."/>
        </authorList>
    </citation>
    <scope>NUCLEOTIDE SEQUENCE [LARGE SCALE GENOMIC DNA]</scope>
    <source>
        <strain evidence="7 8">CBS 291.85</strain>
    </source>
</reference>
<comment type="caution">
    <text evidence="7">The sequence shown here is derived from an EMBL/GenBank/DDBJ whole genome shotgun (WGS) entry which is preliminary data.</text>
</comment>
<proteinExistence type="inferred from homology"/>
<dbReference type="PANTHER" id="PTHR11245:SF6">
    <property type="entry name" value="DUF19 DOMAIN-CONTAINING PROTEIN"/>
    <property type="match status" value="1"/>
</dbReference>
<comment type="similarity">
    <text evidence="1">Belongs to the stanniocalcin family.</text>
</comment>
<evidence type="ECO:0000256" key="5">
    <source>
        <dbReference type="SAM" id="MobiDB-lite"/>
    </source>
</evidence>
<feature type="chain" id="PRO_5034171184" evidence="6">
    <location>
        <begin position="24"/>
        <end position="211"/>
    </location>
</feature>
<gene>
    <name evidence="7" type="ORF">D9758_017093</name>
</gene>
<dbReference type="AlphaFoldDB" id="A0A8H5FEK3"/>
<keyword evidence="3" id="KW-0372">Hormone</keyword>
<organism evidence="7 8">
    <name type="scientific">Tetrapyrgos nigripes</name>
    <dbReference type="NCBI Taxonomy" id="182062"/>
    <lineage>
        <taxon>Eukaryota</taxon>
        <taxon>Fungi</taxon>
        <taxon>Dikarya</taxon>
        <taxon>Basidiomycota</taxon>
        <taxon>Agaricomycotina</taxon>
        <taxon>Agaricomycetes</taxon>
        <taxon>Agaricomycetidae</taxon>
        <taxon>Agaricales</taxon>
        <taxon>Marasmiineae</taxon>
        <taxon>Marasmiaceae</taxon>
        <taxon>Tetrapyrgos</taxon>
    </lineage>
</organism>
<keyword evidence="8" id="KW-1185">Reference proteome</keyword>
<evidence type="ECO:0000256" key="4">
    <source>
        <dbReference type="ARBA" id="ARBA00023157"/>
    </source>
</evidence>
<evidence type="ECO:0000313" key="7">
    <source>
        <dbReference type="EMBL" id="KAF5334240.1"/>
    </source>
</evidence>
<keyword evidence="4" id="KW-1015">Disulfide bond</keyword>
<evidence type="ECO:0000256" key="3">
    <source>
        <dbReference type="ARBA" id="ARBA00022702"/>
    </source>
</evidence>
<dbReference type="GO" id="GO:0006874">
    <property type="term" value="P:intracellular calcium ion homeostasis"/>
    <property type="evidence" value="ECO:0007669"/>
    <property type="project" value="TreeGrafter"/>
</dbReference>
<feature type="signal peptide" evidence="6">
    <location>
        <begin position="1"/>
        <end position="23"/>
    </location>
</feature>
<feature type="compositionally biased region" description="Low complexity" evidence="5">
    <location>
        <begin position="132"/>
        <end position="144"/>
    </location>
</feature>
<keyword evidence="6" id="KW-0732">Signal</keyword>
<name>A0A8H5FEK3_9AGAR</name>
<comment type="subunit">
    <text evidence="2">Homodimer; disulfide-linked.</text>
</comment>
<dbReference type="PANTHER" id="PTHR11245">
    <property type="entry name" value="STANNIOCALCIN"/>
    <property type="match status" value="1"/>
</dbReference>
<evidence type="ECO:0000256" key="6">
    <source>
        <dbReference type="SAM" id="SignalP"/>
    </source>
</evidence>
<evidence type="ECO:0000256" key="2">
    <source>
        <dbReference type="ARBA" id="ARBA00011748"/>
    </source>
</evidence>
<dbReference type="InterPro" id="IPR004978">
    <property type="entry name" value="Stanniocalcin"/>
</dbReference>
<protein>
    <submittedName>
        <fullName evidence="7">Uncharacterized protein</fullName>
    </submittedName>
</protein>
<dbReference type="EMBL" id="JAACJM010000264">
    <property type="protein sequence ID" value="KAF5334240.1"/>
    <property type="molecule type" value="Genomic_DNA"/>
</dbReference>
<dbReference type="OrthoDB" id="2251794at2759"/>